<gene>
    <name evidence="1" type="ORF">BKP35_18205</name>
</gene>
<keyword evidence="2" id="KW-1185">Reference proteome</keyword>
<evidence type="ECO:0000313" key="1">
    <source>
        <dbReference type="EMBL" id="OIJ07621.1"/>
    </source>
</evidence>
<evidence type="ECO:0000313" key="2">
    <source>
        <dbReference type="Proteomes" id="UP000180098"/>
    </source>
</evidence>
<dbReference type="EMBL" id="MLQQ01000058">
    <property type="protein sequence ID" value="OIJ07621.1"/>
    <property type="molecule type" value="Genomic_DNA"/>
</dbReference>
<sequence>MLRLKSEEVAALLCHMTIMRKPTKKGLKKKNDRQEAKATMKTYDQILEKIQQIDDEQEIHELELDHAEIEFLQTFIPWYIGELEKEFNEEHNQESEALNSLKVINNMLLVAV</sequence>
<dbReference type="AlphaFoldDB" id="A0A1S2L5G9"/>
<protein>
    <submittedName>
        <fullName evidence="1">Uncharacterized protein</fullName>
    </submittedName>
</protein>
<reference evidence="1 2" key="1">
    <citation type="submission" date="2016-10" db="EMBL/GenBank/DDBJ databases">
        <title>Draft genome sequences of four alkaliphilic bacteria belonging to the Anaerobacillus genus.</title>
        <authorList>
            <person name="Bassil N.M."/>
            <person name="Lloyd J.R."/>
        </authorList>
    </citation>
    <scope>NUCLEOTIDE SEQUENCE [LARGE SCALE GENOMIC DNA]</scope>
    <source>
        <strain evidence="1 2">DSM 15340</strain>
    </source>
</reference>
<name>A0A1S2L5G9_9BACI</name>
<comment type="caution">
    <text evidence="1">The sequence shown here is derived from an EMBL/GenBank/DDBJ whole genome shotgun (WGS) entry which is preliminary data.</text>
</comment>
<dbReference type="RefSeq" id="WP_071314810.1">
    <property type="nucleotide sequence ID" value="NZ_MLQQ01000058.1"/>
</dbReference>
<proteinExistence type="predicted"/>
<organism evidence="1 2">
    <name type="scientific">Anaerobacillus arseniciselenatis</name>
    <dbReference type="NCBI Taxonomy" id="85682"/>
    <lineage>
        <taxon>Bacteria</taxon>
        <taxon>Bacillati</taxon>
        <taxon>Bacillota</taxon>
        <taxon>Bacilli</taxon>
        <taxon>Bacillales</taxon>
        <taxon>Bacillaceae</taxon>
        <taxon>Anaerobacillus</taxon>
    </lineage>
</organism>
<accession>A0A1S2L5G9</accession>
<dbReference type="Proteomes" id="UP000180098">
    <property type="component" value="Unassembled WGS sequence"/>
</dbReference>